<feature type="domain" description="Receptor ligand binding region" evidence="6">
    <location>
        <begin position="425"/>
        <end position="692"/>
    </location>
</feature>
<evidence type="ECO:0000256" key="4">
    <source>
        <dbReference type="ARBA" id="ARBA00023136"/>
    </source>
</evidence>
<reference evidence="7" key="1">
    <citation type="submission" date="2021-09" db="EMBL/GenBank/DDBJ databases">
        <authorList>
            <consortium name="AG Swart"/>
            <person name="Singh M."/>
            <person name="Singh A."/>
            <person name="Seah K."/>
            <person name="Emmerich C."/>
        </authorList>
    </citation>
    <scope>NUCLEOTIDE SEQUENCE</scope>
    <source>
        <strain evidence="7">ATCC30299</strain>
    </source>
</reference>
<evidence type="ECO:0000256" key="1">
    <source>
        <dbReference type="ARBA" id="ARBA00004370"/>
    </source>
</evidence>
<dbReference type="AlphaFoldDB" id="A0AAU9IDQ7"/>
<feature type="transmembrane region" description="Helical" evidence="5">
    <location>
        <begin position="929"/>
        <end position="950"/>
    </location>
</feature>
<feature type="transmembrane region" description="Helical" evidence="5">
    <location>
        <begin position="844"/>
        <end position="867"/>
    </location>
</feature>
<evidence type="ECO:0000256" key="2">
    <source>
        <dbReference type="ARBA" id="ARBA00022692"/>
    </source>
</evidence>
<dbReference type="InterPro" id="IPR028082">
    <property type="entry name" value="Peripla_BP_I"/>
</dbReference>
<keyword evidence="3 5" id="KW-1133">Transmembrane helix</keyword>
<organism evidence="7 8">
    <name type="scientific">Blepharisma stoltei</name>
    <dbReference type="NCBI Taxonomy" id="1481888"/>
    <lineage>
        <taxon>Eukaryota</taxon>
        <taxon>Sar</taxon>
        <taxon>Alveolata</taxon>
        <taxon>Ciliophora</taxon>
        <taxon>Postciliodesmatophora</taxon>
        <taxon>Heterotrichea</taxon>
        <taxon>Heterotrichida</taxon>
        <taxon>Blepharismidae</taxon>
        <taxon>Blepharisma</taxon>
    </lineage>
</organism>
<proteinExistence type="predicted"/>
<sequence>MNYIWYFIFASFAYCQIKIKIFYSSDTDSTLVSTISDLLQQNYINQVETKLINLSLNPIWLTSEEIFHMAIDLTFTISLSNLIKQYASQNKIIMISLQDSPSFSSWEFFIHPPEEAQTNALSALISYLNWEKIVVLADSDWTKFNKALPSANIKNFFFPSNGDQKLAEIVIKKEIKPTGIKNIVILNKREDANFLVKSIKNANLFSLGTGIILGTKSWYNATETGLFGIVELGLENATDSYSYDALGVEKIINIVLNCRQCSDIHDIRSYLEKNTINHRPISNFTVLNVKYSEKTKVGYIYDQQIVISEALVFIGNSSVIPNSPYTNITISISDGVTNPGYSNSSYSDKIKGGAIYALMYAKNNNFIDGFEILVTHTDCGAEVYYPKFSLSCFTKLKNSLGVGLLTTPYLPTVIGNINSLRALNISIPQISEIATSPILMNKTTYPEFMRMTKDNRYNFAGFLNLFAIFQWKKFIIVYDQTPSQIVSYQFLLSSINQTGFEIVNAPDKREVKQNYNHSDYSTYKPWMEEFLESKVRIFLLLMIPPAQLYFVEDLYNAGFRRGDIILFVYSRSTSAFAYEPDPAQMKKLEELYYGTITMDQAEWVGEYGGKIKQGYEKAFSVSNTAYRCFSFDTAMLLLNGIKYTIDQGGNVEDFATLNANLRMQRFIGCSGTVSIDKDSNDRSTAVIGIYNIRWSENSLYNYQIGTYDLSSQQLFTFTDNIIWYDNSSNIPSDLIAYSCDFDPKSVEFSMNGASFLYIVDSCVLISVFIALFIIKQYWYHIMIKPLVSSREAIFGDYLAYLIIFIDFLQFLFLGPDFSAYDKYLTQLVKISMFRFDWESSKDMYLIYFYISFALSFIVIFFSTRNLWNCWGRFKISFCDIYEKLPEWLIPFVGNICYMPILFTLLGVFQCDQSIGNEITDSFMRQDCEIFCWKGYHITLVVLAIITLILYLPVAMNLKLYCDAINVHSNIQVWPTFLLEKRVLQTIVIALNNILLVHYPSLYGLIYILLIICFIIFTKLKRKQYNYSRCNLWLMVSYIAVIWNIGISSIYKLSDDGFLEKWASLQYGGWFFLLIIAMLIQNYYCPSLLYSEDPPDIALFFRFSLGKSIKAIQINQLNRERNSRSQFSISQTTVKI</sequence>
<feature type="transmembrane region" description="Helical" evidence="5">
    <location>
        <begin position="1062"/>
        <end position="1079"/>
    </location>
</feature>
<evidence type="ECO:0000313" key="8">
    <source>
        <dbReference type="Proteomes" id="UP001162131"/>
    </source>
</evidence>
<keyword evidence="2 5" id="KW-0812">Transmembrane</keyword>
<comment type="caution">
    <text evidence="7">The sequence shown here is derived from an EMBL/GenBank/DDBJ whole genome shotgun (WGS) entry which is preliminary data.</text>
</comment>
<dbReference type="InterPro" id="IPR001828">
    <property type="entry name" value="ANF_lig-bd_rcpt"/>
</dbReference>
<name>A0AAU9IDQ7_9CILI</name>
<feature type="transmembrane region" description="Helical" evidence="5">
    <location>
        <begin position="1000"/>
        <end position="1019"/>
    </location>
</feature>
<comment type="subcellular location">
    <subcellularLocation>
        <location evidence="1">Membrane</location>
    </subcellularLocation>
</comment>
<evidence type="ECO:0000259" key="6">
    <source>
        <dbReference type="Pfam" id="PF01094"/>
    </source>
</evidence>
<dbReference type="Proteomes" id="UP001162131">
    <property type="component" value="Unassembled WGS sequence"/>
</dbReference>
<feature type="transmembrane region" description="Helical" evidence="5">
    <location>
        <begin position="887"/>
        <end position="908"/>
    </location>
</feature>
<keyword evidence="8" id="KW-1185">Reference proteome</keyword>
<evidence type="ECO:0000256" key="3">
    <source>
        <dbReference type="ARBA" id="ARBA00022989"/>
    </source>
</evidence>
<dbReference type="EMBL" id="CAJZBQ010000001">
    <property type="protein sequence ID" value="CAG9309849.1"/>
    <property type="molecule type" value="Genomic_DNA"/>
</dbReference>
<evidence type="ECO:0000256" key="5">
    <source>
        <dbReference type="SAM" id="Phobius"/>
    </source>
</evidence>
<dbReference type="Pfam" id="PF01094">
    <property type="entry name" value="ANF_receptor"/>
    <property type="match status" value="1"/>
</dbReference>
<dbReference type="SUPFAM" id="SSF53822">
    <property type="entry name" value="Periplasmic binding protein-like I"/>
    <property type="match status" value="2"/>
</dbReference>
<gene>
    <name evidence="7" type="ORF">BSTOLATCC_MIC64</name>
</gene>
<keyword evidence="4 5" id="KW-0472">Membrane</keyword>
<protein>
    <recommendedName>
        <fullName evidence="6">Receptor ligand binding region domain-containing protein</fullName>
    </recommendedName>
</protein>
<dbReference type="Gene3D" id="3.40.50.2300">
    <property type="match status" value="4"/>
</dbReference>
<dbReference type="GO" id="GO:0016020">
    <property type="term" value="C:membrane"/>
    <property type="evidence" value="ECO:0007669"/>
    <property type="project" value="UniProtKB-SubCell"/>
</dbReference>
<accession>A0AAU9IDQ7</accession>
<evidence type="ECO:0000313" key="7">
    <source>
        <dbReference type="EMBL" id="CAG9309849.1"/>
    </source>
</evidence>
<feature type="transmembrane region" description="Helical" evidence="5">
    <location>
        <begin position="755"/>
        <end position="774"/>
    </location>
</feature>
<feature type="transmembrane region" description="Helical" evidence="5">
    <location>
        <begin position="1031"/>
        <end position="1050"/>
    </location>
</feature>